<evidence type="ECO:0000313" key="3">
    <source>
        <dbReference type="EMBL" id="HJE50451.1"/>
    </source>
</evidence>
<dbReference type="InterPro" id="IPR009078">
    <property type="entry name" value="Ferritin-like_SF"/>
</dbReference>
<dbReference type="PROSITE" id="PS51257">
    <property type="entry name" value="PROKAR_LIPOPROTEIN"/>
    <property type="match status" value="1"/>
</dbReference>
<evidence type="ECO:0000313" key="4">
    <source>
        <dbReference type="Proteomes" id="UP000712713"/>
    </source>
</evidence>
<sequence>MPVTRRLALAAMTLGLAGCATSPVVNGRPAVAPTPPEPEPPVQDPLVAAAASAVTALRATLGAVAAPDFAAGPVWIEAAQQQCEAHLSRLMVPDPLSAEPQDQFPPLSTPPTAATLDDSSLGAQVDATTAALNAAGAAQDGSDLRLLLASAATATLALKRPVAAPIAGEAAPRRMQPTTIAASAPIALGHAWALIYGYDVGIGRLPRKDPLRSLGTDRLSAVKRRRNELRGLLTGEPPAQPAAFELPTAMNTVESIREGWAVLEQNLLNGYARLVSADSNPIWRQRMLDQVGAVQALGAPLPHWPGWVA</sequence>
<dbReference type="InterPro" id="IPR006311">
    <property type="entry name" value="TAT_signal"/>
</dbReference>
<proteinExistence type="predicted"/>
<feature type="signal peptide" evidence="2">
    <location>
        <begin position="1"/>
        <end position="22"/>
    </location>
</feature>
<dbReference type="InterPro" id="IPR012347">
    <property type="entry name" value="Ferritin-like"/>
</dbReference>
<evidence type="ECO:0000256" key="2">
    <source>
        <dbReference type="SAM" id="SignalP"/>
    </source>
</evidence>
<dbReference type="EMBL" id="DYZF01000012">
    <property type="protein sequence ID" value="HJE50451.1"/>
    <property type="molecule type" value="Genomic_DNA"/>
</dbReference>
<name>A0A921JPY4_9ACTN</name>
<keyword evidence="2" id="KW-0732">Signal</keyword>
<accession>A0A921JPY4</accession>
<dbReference type="SUPFAM" id="SSF47240">
    <property type="entry name" value="Ferritin-like"/>
    <property type="match status" value="1"/>
</dbReference>
<feature type="region of interest" description="Disordered" evidence="1">
    <location>
        <begin position="95"/>
        <end position="117"/>
    </location>
</feature>
<protein>
    <submittedName>
        <fullName evidence="3">Ferritin-like domain-containing protein</fullName>
    </submittedName>
</protein>
<dbReference type="Proteomes" id="UP000712713">
    <property type="component" value="Unassembled WGS sequence"/>
</dbReference>
<evidence type="ECO:0000256" key="1">
    <source>
        <dbReference type="SAM" id="MobiDB-lite"/>
    </source>
</evidence>
<gene>
    <name evidence="3" type="ORF">K8V15_00425</name>
</gene>
<organism evidence="3 4">
    <name type="scientific">Tessaracoccus flavescens</name>
    <dbReference type="NCBI Taxonomy" id="399497"/>
    <lineage>
        <taxon>Bacteria</taxon>
        <taxon>Bacillati</taxon>
        <taxon>Actinomycetota</taxon>
        <taxon>Actinomycetes</taxon>
        <taxon>Propionibacteriales</taxon>
        <taxon>Propionibacteriaceae</taxon>
        <taxon>Tessaracoccus</taxon>
    </lineage>
</organism>
<dbReference type="Gene3D" id="1.20.1260.10">
    <property type="match status" value="1"/>
</dbReference>
<dbReference type="PROSITE" id="PS51318">
    <property type="entry name" value="TAT"/>
    <property type="match status" value="1"/>
</dbReference>
<feature type="chain" id="PRO_5038767019" evidence="2">
    <location>
        <begin position="23"/>
        <end position="309"/>
    </location>
</feature>
<reference evidence="3" key="2">
    <citation type="submission" date="2021-09" db="EMBL/GenBank/DDBJ databases">
        <authorList>
            <person name="Gilroy R."/>
        </authorList>
    </citation>
    <scope>NUCLEOTIDE SEQUENCE</scope>
    <source>
        <strain evidence="3">ChiGjej3B3-7470</strain>
    </source>
</reference>
<dbReference type="AlphaFoldDB" id="A0A921JPY4"/>
<reference evidence="3" key="1">
    <citation type="journal article" date="2021" name="PeerJ">
        <title>Extensive microbial diversity within the chicken gut microbiome revealed by metagenomics and culture.</title>
        <authorList>
            <person name="Gilroy R."/>
            <person name="Ravi A."/>
            <person name="Getino M."/>
            <person name="Pursley I."/>
            <person name="Horton D.L."/>
            <person name="Alikhan N.F."/>
            <person name="Baker D."/>
            <person name="Gharbi K."/>
            <person name="Hall N."/>
            <person name="Watson M."/>
            <person name="Adriaenssens E.M."/>
            <person name="Foster-Nyarko E."/>
            <person name="Jarju S."/>
            <person name="Secka A."/>
            <person name="Antonio M."/>
            <person name="Oren A."/>
            <person name="Chaudhuri R.R."/>
            <person name="La Ragione R."/>
            <person name="Hildebrand F."/>
            <person name="Pallen M.J."/>
        </authorList>
    </citation>
    <scope>NUCLEOTIDE SEQUENCE</scope>
    <source>
        <strain evidence="3">ChiGjej3B3-7470</strain>
    </source>
</reference>
<comment type="caution">
    <text evidence="3">The sequence shown here is derived from an EMBL/GenBank/DDBJ whole genome shotgun (WGS) entry which is preliminary data.</text>
</comment>